<dbReference type="InterPro" id="IPR018691">
    <property type="entry name" value="DUF2188"/>
</dbReference>
<sequence length="75" mass="8493">MAAGDIETFQRDGIWFNRIEGESRTLGSSFETEEEAVRVGRGAAAARQVRHAVRSEEGPSNTRTLYDWHPRDLMN</sequence>
<dbReference type="Proteomes" id="UP000033572">
    <property type="component" value="Unassembled WGS sequence"/>
</dbReference>
<reference evidence="2 3" key="1">
    <citation type="submission" date="2015-02" db="EMBL/GenBank/DDBJ databases">
        <title>Draft genome sequences of ten Microbacterium spp. with emphasis on heavy metal contaminated environments.</title>
        <authorList>
            <person name="Corretto E."/>
        </authorList>
    </citation>
    <scope>NUCLEOTIDE SEQUENCE [LARGE SCALE GENOMIC DNA]</scope>
    <source>
        <strain evidence="2 3">DSM 12966</strain>
    </source>
</reference>
<accession>A0A0F0L239</accession>
<evidence type="ECO:0000313" key="2">
    <source>
        <dbReference type="EMBL" id="KJL27197.1"/>
    </source>
</evidence>
<proteinExistence type="predicted"/>
<name>A0A0F0L239_9MICO</name>
<dbReference type="Pfam" id="PF09954">
    <property type="entry name" value="DUF2188"/>
    <property type="match status" value="1"/>
</dbReference>
<dbReference type="AlphaFoldDB" id="A0A0F0L239"/>
<gene>
    <name evidence="2" type="ORF">RN50_00083</name>
</gene>
<evidence type="ECO:0000256" key="1">
    <source>
        <dbReference type="SAM" id="MobiDB-lite"/>
    </source>
</evidence>
<feature type="compositionally biased region" description="Basic and acidic residues" evidence="1">
    <location>
        <begin position="66"/>
        <end position="75"/>
    </location>
</feature>
<keyword evidence="3" id="KW-1185">Reference proteome</keyword>
<organism evidence="2 3">
    <name type="scientific">Microbacterium foliorum</name>
    <dbReference type="NCBI Taxonomy" id="104336"/>
    <lineage>
        <taxon>Bacteria</taxon>
        <taxon>Bacillati</taxon>
        <taxon>Actinomycetota</taxon>
        <taxon>Actinomycetes</taxon>
        <taxon>Micrococcales</taxon>
        <taxon>Microbacteriaceae</taxon>
        <taxon>Microbacterium</taxon>
    </lineage>
</organism>
<evidence type="ECO:0000313" key="3">
    <source>
        <dbReference type="Proteomes" id="UP000033572"/>
    </source>
</evidence>
<evidence type="ECO:0008006" key="4">
    <source>
        <dbReference type="Google" id="ProtNLM"/>
    </source>
</evidence>
<dbReference type="PATRIC" id="fig|104336.4.peg.84"/>
<protein>
    <recommendedName>
        <fullName evidence="4">DUF2188 domain-containing protein</fullName>
    </recommendedName>
</protein>
<comment type="caution">
    <text evidence="2">The sequence shown here is derived from an EMBL/GenBank/DDBJ whole genome shotgun (WGS) entry which is preliminary data.</text>
</comment>
<dbReference type="KEGG" id="mfol:DXT68_00940"/>
<dbReference type="RefSeq" id="WP_045252544.1">
    <property type="nucleotide sequence ID" value="NZ_CAKKLS010000059.1"/>
</dbReference>
<dbReference type="EMBL" id="JYIU01000014">
    <property type="protein sequence ID" value="KJL27197.1"/>
    <property type="molecule type" value="Genomic_DNA"/>
</dbReference>
<feature type="region of interest" description="Disordered" evidence="1">
    <location>
        <begin position="49"/>
        <end position="75"/>
    </location>
</feature>
<dbReference type="GeneID" id="94442949"/>